<feature type="compositionally biased region" description="Basic and acidic residues" evidence="6">
    <location>
        <begin position="301"/>
        <end position="312"/>
    </location>
</feature>
<feature type="region of interest" description="Disordered" evidence="6">
    <location>
        <begin position="295"/>
        <end position="332"/>
    </location>
</feature>
<comment type="similarity">
    <text evidence="2">Belongs to the Mediator complex subunit 27 family.</text>
</comment>
<dbReference type="EMBL" id="JAROKS010000009">
    <property type="protein sequence ID" value="KAK1801055.1"/>
    <property type="molecule type" value="Genomic_DNA"/>
</dbReference>
<comment type="subcellular location">
    <subcellularLocation>
        <location evidence="1">Nucleus</location>
    </subcellularLocation>
</comment>
<name>A0AAD8ZLJ6_9TELE</name>
<dbReference type="GO" id="GO:0016592">
    <property type="term" value="C:mediator complex"/>
    <property type="evidence" value="ECO:0007669"/>
    <property type="project" value="InterPro"/>
</dbReference>
<dbReference type="GO" id="GO:0003713">
    <property type="term" value="F:transcription coactivator activity"/>
    <property type="evidence" value="ECO:0007669"/>
    <property type="project" value="TreeGrafter"/>
</dbReference>
<dbReference type="PANTHER" id="PTHR13130">
    <property type="entry name" value="34 KDA TRANSCRIPTIONAL CO-ACTIVATOR-RELATED"/>
    <property type="match status" value="1"/>
</dbReference>
<evidence type="ECO:0000256" key="4">
    <source>
        <dbReference type="ARBA" id="ARBA00023163"/>
    </source>
</evidence>
<evidence type="ECO:0000256" key="3">
    <source>
        <dbReference type="ARBA" id="ARBA00023015"/>
    </source>
</evidence>
<keyword evidence="3" id="KW-0805">Transcription regulation</keyword>
<dbReference type="Pfam" id="PF11571">
    <property type="entry name" value="Med27"/>
    <property type="match status" value="1"/>
</dbReference>
<dbReference type="PANTHER" id="PTHR13130:SF4">
    <property type="entry name" value="MEDIATOR OF RNA POLYMERASE II TRANSCRIPTION SUBUNIT 27"/>
    <property type="match status" value="1"/>
</dbReference>
<reference evidence="7" key="1">
    <citation type="submission" date="2023-03" db="EMBL/GenBank/DDBJ databases">
        <title>Electrophorus voltai genome.</title>
        <authorList>
            <person name="Bian C."/>
        </authorList>
    </citation>
    <scope>NUCLEOTIDE SEQUENCE</scope>
    <source>
        <strain evidence="7">CB-2022</strain>
        <tissue evidence="7">Muscle</tissue>
    </source>
</reference>
<dbReference type="InterPro" id="IPR021627">
    <property type="entry name" value="Mediator_Med27"/>
</dbReference>
<proteinExistence type="inferred from homology"/>
<evidence type="ECO:0000256" key="5">
    <source>
        <dbReference type="ARBA" id="ARBA00023242"/>
    </source>
</evidence>
<evidence type="ECO:0000256" key="2">
    <source>
        <dbReference type="ARBA" id="ARBA00008048"/>
    </source>
</evidence>
<gene>
    <name evidence="7" type="ORF">P4O66_022757</name>
</gene>
<evidence type="ECO:0000313" key="7">
    <source>
        <dbReference type="EMBL" id="KAK1801055.1"/>
    </source>
</evidence>
<keyword evidence="8" id="KW-1185">Reference proteome</keyword>
<evidence type="ECO:0000256" key="6">
    <source>
        <dbReference type="SAM" id="MobiDB-lite"/>
    </source>
</evidence>
<protein>
    <recommendedName>
        <fullName evidence="9">Mediator of RNA polymerase II transcription subunit 27</fullName>
    </recommendedName>
</protein>
<keyword evidence="5" id="KW-0539">Nucleus</keyword>
<comment type="caution">
    <text evidence="7">The sequence shown here is derived from an EMBL/GenBank/DDBJ whole genome shotgun (WGS) entry which is preliminary data.</text>
</comment>
<evidence type="ECO:0000256" key="1">
    <source>
        <dbReference type="ARBA" id="ARBA00004123"/>
    </source>
</evidence>
<evidence type="ECO:0008006" key="9">
    <source>
        <dbReference type="Google" id="ProtNLM"/>
    </source>
</evidence>
<accession>A0AAD8ZLJ6</accession>
<organism evidence="7 8">
    <name type="scientific">Electrophorus voltai</name>
    <dbReference type="NCBI Taxonomy" id="2609070"/>
    <lineage>
        <taxon>Eukaryota</taxon>
        <taxon>Metazoa</taxon>
        <taxon>Chordata</taxon>
        <taxon>Craniata</taxon>
        <taxon>Vertebrata</taxon>
        <taxon>Euteleostomi</taxon>
        <taxon>Actinopterygii</taxon>
        <taxon>Neopterygii</taxon>
        <taxon>Teleostei</taxon>
        <taxon>Ostariophysi</taxon>
        <taxon>Gymnotiformes</taxon>
        <taxon>Gymnotoidei</taxon>
        <taxon>Gymnotidae</taxon>
        <taxon>Electrophorus</taxon>
    </lineage>
</organism>
<sequence length="580" mass="65305">MADVMNVGVNLEAFSQAINAIQALRSSVTRVFDSLKDGMKNKETLEGREKAFITDFQDNLQSVNRDLNELERLSTLVGRPSESHPLHNSGLLSLDPVQDKTPLYSQLLQAYKWSNKLQYHAGLASSLLNQQSLKRSANQIGASAKRRPKVQPSTLVLPIQYVDDVISRIGRMFPDLSIELFRPNGTSAVLLRIKVNIILTFPSRWPALISARALWRSGVSADCGSRSFPLITRVRSSEGKRVTSVQTTPCDWKNQPQYREPSLNTAKVTKLWRDWPVAAFWPRSIDPEVRNDLGEPAAEVEGERWRSSRDHNSSVQEQDSGTHPALPGHPTMANRNVDEVFIEKEARITQRWTGPEAEELRGHVTGWRKGWALELEGGRYLGLRSRTASVKHASTPASSEGRKTFDVLLRGPSLSLECIKERIDGESIRADTSWADSCGGAAIESEARGSRSRPLGTHGSVTLGKVLKAIVVMRSLFIDRTIVRGYHENVHSEDGKLDIWSKSNYQVFQKVTDHATTALLHYQLPQMPDVVVRSFMTWLRSYIKLFQTPCQRCGRFLQDGLPPTWRDFRTLEAFHDTCRQ</sequence>
<evidence type="ECO:0000313" key="8">
    <source>
        <dbReference type="Proteomes" id="UP001239994"/>
    </source>
</evidence>
<keyword evidence="4" id="KW-0804">Transcription</keyword>
<dbReference type="GO" id="GO:0006357">
    <property type="term" value="P:regulation of transcription by RNA polymerase II"/>
    <property type="evidence" value="ECO:0007669"/>
    <property type="project" value="TreeGrafter"/>
</dbReference>
<dbReference type="Proteomes" id="UP001239994">
    <property type="component" value="Unassembled WGS sequence"/>
</dbReference>
<dbReference type="AlphaFoldDB" id="A0AAD8ZLJ6"/>